<dbReference type="Proteomes" id="UP001515943">
    <property type="component" value="Unassembled WGS sequence"/>
</dbReference>
<evidence type="ECO:0000313" key="2">
    <source>
        <dbReference type="Proteomes" id="UP001515943"/>
    </source>
</evidence>
<sequence>MQNRWLGHGKWLLRRLRDAKADELVDAYRALVRGEGAEWFIEVVEHVLESAGGRLEAGYRRAAPPR</sequence>
<dbReference type="EMBL" id="VSRL01000143">
    <property type="protein sequence ID" value="NKE60909.1"/>
    <property type="molecule type" value="Genomic_DNA"/>
</dbReference>
<protein>
    <submittedName>
        <fullName evidence="1">Uncharacterized protein</fullName>
    </submittedName>
</protein>
<comment type="caution">
    <text evidence="1">The sequence shown here is derived from an EMBL/GenBank/DDBJ whole genome shotgun (WGS) entry which is preliminary data.</text>
</comment>
<proteinExistence type="predicted"/>
<reference evidence="1 2" key="1">
    <citation type="submission" date="2019-08" db="EMBL/GenBank/DDBJ databases">
        <title>Lentzea from Indian Himalayas.</title>
        <authorList>
            <person name="Mandal S."/>
            <person name="Mallick Gupta A."/>
            <person name="Maiti P.K."/>
            <person name="Sarkar J."/>
            <person name="Mandal S."/>
        </authorList>
    </citation>
    <scope>NUCLEOTIDE SEQUENCE [LARGE SCALE GENOMIC DNA]</scope>
    <source>
        <strain evidence="1 2">PSKA42</strain>
    </source>
</reference>
<organism evidence="1 2">
    <name type="scientific">Lentzea indica</name>
    <dbReference type="NCBI Taxonomy" id="2604800"/>
    <lineage>
        <taxon>Bacteria</taxon>
        <taxon>Bacillati</taxon>
        <taxon>Actinomycetota</taxon>
        <taxon>Actinomycetes</taxon>
        <taxon>Pseudonocardiales</taxon>
        <taxon>Pseudonocardiaceae</taxon>
        <taxon>Lentzea</taxon>
    </lineage>
</organism>
<gene>
    <name evidence="1" type="ORF">FXN61_30650</name>
</gene>
<evidence type="ECO:0000313" key="1">
    <source>
        <dbReference type="EMBL" id="NKE60909.1"/>
    </source>
</evidence>
<dbReference type="RefSeq" id="WP_167977557.1">
    <property type="nucleotide sequence ID" value="NZ_VSRL01000143.1"/>
</dbReference>
<accession>A0ABX1FPH6</accession>
<keyword evidence="2" id="KW-1185">Reference proteome</keyword>
<name>A0ABX1FPH6_9PSEU</name>